<dbReference type="Proteomes" id="UP000053236">
    <property type="component" value="Unassembled WGS sequence"/>
</dbReference>
<keyword evidence="3 5" id="KW-0964">Secreted</keyword>
<feature type="signal peptide" evidence="5">
    <location>
        <begin position="1"/>
        <end position="18"/>
    </location>
</feature>
<evidence type="ECO:0000256" key="1">
    <source>
        <dbReference type="ARBA" id="ARBA00004613"/>
    </source>
</evidence>
<comment type="domain">
    <text evidence="5">The RxLR-dEER motif acts to carry the protein into the host cell cytoplasm through binding to cell surface phosphatidylinositol-3-phosphate.</text>
</comment>
<name>W2HNS7_PHYNI</name>
<dbReference type="AlphaFoldDB" id="W2HNS7"/>
<accession>W2HNS7</accession>
<protein>
    <recommendedName>
        <fullName evidence="5">RxLR effector protein</fullName>
    </recommendedName>
</protein>
<dbReference type="Pfam" id="PF16810">
    <property type="entry name" value="RXLR"/>
    <property type="match status" value="1"/>
</dbReference>
<feature type="chain" id="PRO_5044982033" description="RxLR effector protein" evidence="5">
    <location>
        <begin position="19"/>
        <end position="102"/>
    </location>
</feature>
<dbReference type="InterPro" id="IPR031825">
    <property type="entry name" value="RXLR"/>
</dbReference>
<comment type="subcellular location">
    <subcellularLocation>
        <location evidence="1 5">Secreted</location>
    </subcellularLocation>
</comment>
<keyword evidence="4 5" id="KW-0732">Signal</keyword>
<evidence type="ECO:0000256" key="5">
    <source>
        <dbReference type="RuleBase" id="RU367124"/>
    </source>
</evidence>
<comment type="similarity">
    <text evidence="2 5">Belongs to the RxLR effector family.</text>
</comment>
<dbReference type="VEuPathDB" id="FungiDB:PPTG_20748"/>
<evidence type="ECO:0000256" key="2">
    <source>
        <dbReference type="ARBA" id="ARBA00010400"/>
    </source>
</evidence>
<sequence>MRLYYMILLASVAVLANGTTLSAVGPPTPGSFAENGSPPAIGGGTLAPRLLRYAKDEDEERGIWQKIEHVLKLRKREIPTSQARPISQPDITKFYKWVNSGK</sequence>
<evidence type="ECO:0000256" key="3">
    <source>
        <dbReference type="ARBA" id="ARBA00022525"/>
    </source>
</evidence>
<comment type="function">
    <text evidence="5">Effector that suppresses plant defense responses during pathogen infection.</text>
</comment>
<evidence type="ECO:0000256" key="4">
    <source>
        <dbReference type="ARBA" id="ARBA00022729"/>
    </source>
</evidence>
<evidence type="ECO:0000313" key="6">
    <source>
        <dbReference type="EMBL" id="ETK96819.1"/>
    </source>
</evidence>
<dbReference type="EMBL" id="KI683996">
    <property type="protein sequence ID" value="ETK96819.1"/>
    <property type="molecule type" value="Genomic_DNA"/>
</dbReference>
<proteinExistence type="inferred from homology"/>
<organism evidence="6">
    <name type="scientific">Phytophthora nicotianae</name>
    <name type="common">Potato buckeye rot agent</name>
    <name type="synonym">Phytophthora parasitica</name>
    <dbReference type="NCBI Taxonomy" id="4792"/>
    <lineage>
        <taxon>Eukaryota</taxon>
        <taxon>Sar</taxon>
        <taxon>Stramenopiles</taxon>
        <taxon>Oomycota</taxon>
        <taxon>Peronosporomycetes</taxon>
        <taxon>Peronosporales</taxon>
        <taxon>Peronosporaceae</taxon>
        <taxon>Phytophthora</taxon>
    </lineage>
</organism>
<reference evidence="6" key="1">
    <citation type="submission" date="2013-11" db="EMBL/GenBank/DDBJ databases">
        <title>The Genome Sequence of Phytophthora parasitica CJ02B3.</title>
        <authorList>
            <consortium name="The Broad Institute Genomics Platform"/>
            <person name="Russ C."/>
            <person name="Tyler B."/>
            <person name="Panabieres F."/>
            <person name="Shan W."/>
            <person name="Tripathy S."/>
            <person name="Grunwald N."/>
            <person name="Machado M."/>
            <person name="Johnson C.S."/>
            <person name="Arredondo F."/>
            <person name="Hong C."/>
            <person name="Coffey M."/>
            <person name="Young S.K."/>
            <person name="Zeng Q."/>
            <person name="Gargeya S."/>
            <person name="Fitzgerald M."/>
            <person name="Abouelleil A."/>
            <person name="Alvarado L."/>
            <person name="Chapman S.B."/>
            <person name="Gainer-Dewar J."/>
            <person name="Goldberg J."/>
            <person name="Griggs A."/>
            <person name="Gujja S."/>
            <person name="Hansen M."/>
            <person name="Howarth C."/>
            <person name="Imamovic A."/>
            <person name="Ireland A."/>
            <person name="Larimer J."/>
            <person name="McCowan C."/>
            <person name="Murphy C."/>
            <person name="Pearson M."/>
            <person name="Poon T.W."/>
            <person name="Priest M."/>
            <person name="Roberts A."/>
            <person name="Saif S."/>
            <person name="Shea T."/>
            <person name="Sykes S."/>
            <person name="Wortman J."/>
            <person name="Nusbaum C."/>
            <person name="Birren B."/>
        </authorList>
    </citation>
    <scope>NUCLEOTIDE SEQUENCE [LARGE SCALE GENOMIC DNA]</scope>
    <source>
        <strain evidence="6">CJ02B3</strain>
    </source>
</reference>
<gene>
    <name evidence="6" type="ORF">L915_00550</name>
</gene>